<feature type="compositionally biased region" description="Low complexity" evidence="2">
    <location>
        <begin position="1599"/>
        <end position="1634"/>
    </location>
</feature>
<evidence type="ECO:0000256" key="2">
    <source>
        <dbReference type="SAM" id="MobiDB-lite"/>
    </source>
</evidence>
<feature type="compositionally biased region" description="Basic and acidic residues" evidence="2">
    <location>
        <begin position="1383"/>
        <end position="1392"/>
    </location>
</feature>
<accession>A0ABP0PKA7</accession>
<evidence type="ECO:0000313" key="3">
    <source>
        <dbReference type="EMBL" id="CAK9076289.1"/>
    </source>
</evidence>
<keyword evidence="4" id="KW-1185">Reference proteome</keyword>
<proteinExistence type="predicted"/>
<protein>
    <submittedName>
        <fullName evidence="3">Uncharacterized protein</fullName>
    </submittedName>
</protein>
<comment type="caution">
    <text evidence="3">The sequence shown here is derived from an EMBL/GenBank/DDBJ whole genome shotgun (WGS) entry which is preliminary data.</text>
</comment>
<feature type="region of interest" description="Disordered" evidence="2">
    <location>
        <begin position="1373"/>
        <end position="1399"/>
    </location>
</feature>
<feature type="compositionally biased region" description="Basic residues" evidence="2">
    <location>
        <begin position="1577"/>
        <end position="1595"/>
    </location>
</feature>
<dbReference type="EMBL" id="CAXAMN010023251">
    <property type="protein sequence ID" value="CAK9076289.1"/>
    <property type="molecule type" value="Genomic_DNA"/>
</dbReference>
<feature type="compositionally biased region" description="Acidic residues" evidence="2">
    <location>
        <begin position="1417"/>
        <end position="1432"/>
    </location>
</feature>
<evidence type="ECO:0000313" key="4">
    <source>
        <dbReference type="Proteomes" id="UP001642484"/>
    </source>
</evidence>
<sequence>MLLLAGYANGHRRKRLPNGSRVICHLPQPTWFLRRLASRSLESKLHKVSKADTWTAVDITQARIVGFAILGPDQCRVGNLARWACGATIAKDGFELPFLDEHLADVPVMWLPECILELISFQEWSTILILHSPSHSTAKRTHQVCLSWLRNALQWPSDIDVQQMVQHTGRFAQKAAVPLDEHGVTFLLDVLRQTKNSLLDELEEHEAEHMYLQMERAAEGLHFLAASFESTSGLSKNAGKSGELLVNAVRIARHVRNRSNLQSLQELMVDAFMPTPLRDLAKSVMDRAPAGASISRHQVTVDAALSLFYRDILKLQTGPVYLWCDSSPQLGEDYLLSIFDYIQEEQVVSCWNQAQNLFSSVAAFQKAFAEGDEGEVEDQANIRHHAGRFLKQHIHRHRQMPMGLGSGASSLQHKARALAMKFAHESHDVPALRSICRQVCSLTVDMGVEVGLAEVAGGDVNDYLPPWMQDRQGLLMDEGMDGLEELVQRTTHLFPRAFVSTGLDHISNNLQNDLDQKLSGWSGWLPKFKALSNLLSKRHHLKRLVARCIMDTPFSPLKRMFETTVEPCAKWRWGTICKTLPAILALHRPLGMIWSKAKFEVGRNDQDEERNDDAVLDLDLVTAAVTSPSWFAYGQMILHLHEIANSISGWGSGCACHEWLRPHKQSSDSPWESALSAVRQSLGLESGLDGLSFQCPLAGKRAPELASGALLKVICERIDDAFPKVLVESAGAGPEHQEQILSDFNLGTGYIKLVVELKLGHWNDFPWVLCKLGLPGDAARQQGAADMLATFDSLPQDPKSHHRVTLSFMATGSALRSDMEALAGGAPINQLPALANSLARLCFLPVSERIVEGEHSIVHRHGGYRKVTGAYVSCSQRLPEVDALMSNQETRTRFLQAFEKTRKLKNMSKLFRFCKHPQWTELMAKPKKERSGVQKLANAILYSVDVSTQFLNLGDVRAKHQAQKRACQKVEESLLPKVRVRLCHEAVLNHALADHVCNSLKPGGFYSMPTDSFQEGGLTSLSVARCFSSQPRPSSSIDAALSLDLPGQTPGQEERPHVFFKVLTTGASRLKVTKAAPAGKLRLKKGDVAITLHKAELDEISKTCFVESRPIACSDLGNPVHILSGFGLRAGEAGQVLQWERSHDKCQFTLPHFQSVRHAALINQFLELQAFEGKPHFVQENLLSRPMLQELLHEGWAVASDNGWQLTAAALRQVCVAQRVGEPKQLFTPASGEVPLADQTIWQLCVTLNNLGWQWKPFSRKSPIEGYMQGKPRVWTTAGVTVKKEYVLCLLSADKLFEQQADCVIHHEKPVAYYRHLLQGEFELACHFLEELGQRSQLRLADRAELTRDTRPMIMDEGIEWCLGVDSGVAPVRSTPAKRKRQKPPEHSDGSDCHSSAKASSFDSVGEFLDEFFDSEPEPELAEVAEEPDLAGDECGATPEPIPKGKSEVARKVQPDSILSWGIPGFRITWRAPSSTHVHGAWQGTCTFHRHSATTRCTKSVNVGGDSDTAREQCLLMVKNWLVQAEAFDRAWKHREWNPRSHETPPPATLEAKASSMGMPPDPVLADGDHDSATAKAKGKAKPKPATKRRGKASAKPKATAGSASRAGSKSSSSSSSGSTSSDSESTTSDSTSG</sequence>
<evidence type="ECO:0000256" key="1">
    <source>
        <dbReference type="SAM" id="Coils"/>
    </source>
</evidence>
<feature type="region of interest" description="Disordered" evidence="2">
    <location>
        <begin position="1417"/>
        <end position="1450"/>
    </location>
</feature>
<gene>
    <name evidence="3" type="ORF">CCMP2556_LOCUS37584</name>
</gene>
<keyword evidence="1" id="KW-0175">Coiled coil</keyword>
<feature type="coiled-coil region" evidence="1">
    <location>
        <begin position="188"/>
        <end position="215"/>
    </location>
</feature>
<dbReference type="Proteomes" id="UP001642484">
    <property type="component" value="Unassembled WGS sequence"/>
</dbReference>
<reference evidence="3 4" key="1">
    <citation type="submission" date="2024-02" db="EMBL/GenBank/DDBJ databases">
        <authorList>
            <person name="Chen Y."/>
            <person name="Shah S."/>
            <person name="Dougan E. K."/>
            <person name="Thang M."/>
            <person name="Chan C."/>
        </authorList>
    </citation>
    <scope>NUCLEOTIDE SEQUENCE [LARGE SCALE GENOMIC DNA]</scope>
</reference>
<organism evidence="3 4">
    <name type="scientific">Durusdinium trenchii</name>
    <dbReference type="NCBI Taxonomy" id="1381693"/>
    <lineage>
        <taxon>Eukaryota</taxon>
        <taxon>Sar</taxon>
        <taxon>Alveolata</taxon>
        <taxon>Dinophyceae</taxon>
        <taxon>Suessiales</taxon>
        <taxon>Symbiodiniaceae</taxon>
        <taxon>Durusdinium</taxon>
    </lineage>
</organism>
<feature type="region of interest" description="Disordered" evidence="2">
    <location>
        <begin position="1537"/>
        <end position="1634"/>
    </location>
</feature>
<name>A0ABP0PKA7_9DINO</name>